<dbReference type="Gene3D" id="1.10.3860.10">
    <property type="entry name" value="Sodium:dicarboxylate symporter"/>
    <property type="match status" value="1"/>
</dbReference>
<dbReference type="Pfam" id="PF00375">
    <property type="entry name" value="SDF"/>
    <property type="match status" value="1"/>
</dbReference>
<evidence type="ECO:0000256" key="2">
    <source>
        <dbReference type="ARBA" id="ARBA00022448"/>
    </source>
</evidence>
<feature type="transmembrane region" description="Helical" evidence="7">
    <location>
        <begin position="80"/>
        <end position="106"/>
    </location>
</feature>
<dbReference type="AlphaFoldDB" id="A0AAD5Y054"/>
<comment type="subcellular location">
    <subcellularLocation>
        <location evidence="1">Cell membrane</location>
        <topology evidence="1">Multi-pass membrane protein</topology>
    </subcellularLocation>
    <subcellularLocation>
        <location evidence="7">Membrane</location>
        <topology evidence="7">Multi-pass membrane protein</topology>
    </subcellularLocation>
</comment>
<comment type="similarity">
    <text evidence="7">Belongs to the dicarboxylate/amino acid:cation symporter (DAACS) (TC 2.A.23) family.</text>
</comment>
<feature type="transmembrane region" description="Helical" evidence="7">
    <location>
        <begin position="149"/>
        <end position="166"/>
    </location>
</feature>
<dbReference type="GO" id="GO:0015293">
    <property type="term" value="F:symporter activity"/>
    <property type="evidence" value="ECO:0007669"/>
    <property type="project" value="UniProtKB-UniRule"/>
</dbReference>
<feature type="transmembrane region" description="Helical" evidence="7">
    <location>
        <begin position="294"/>
        <end position="315"/>
    </location>
</feature>
<feature type="transmembrane region" description="Helical" evidence="7">
    <location>
        <begin position="192"/>
        <end position="211"/>
    </location>
</feature>
<reference evidence="8" key="1">
    <citation type="submission" date="2020-05" db="EMBL/GenBank/DDBJ databases">
        <title>Phylogenomic resolution of chytrid fungi.</title>
        <authorList>
            <person name="Stajich J.E."/>
            <person name="Amses K."/>
            <person name="Simmons R."/>
            <person name="Seto K."/>
            <person name="Myers J."/>
            <person name="Bonds A."/>
            <person name="Quandt C.A."/>
            <person name="Barry K."/>
            <person name="Liu P."/>
            <person name="Grigoriev I."/>
            <person name="Longcore J.E."/>
            <person name="James T.Y."/>
        </authorList>
    </citation>
    <scope>NUCLEOTIDE SEQUENCE</scope>
    <source>
        <strain evidence="8">JEL0476</strain>
    </source>
</reference>
<dbReference type="PRINTS" id="PR00173">
    <property type="entry name" value="EDTRNSPORT"/>
</dbReference>
<keyword evidence="9" id="KW-1185">Reference proteome</keyword>
<keyword evidence="2 7" id="KW-0813">Transport</keyword>
<proteinExistence type="inferred from homology"/>
<protein>
    <recommendedName>
        <fullName evidence="7">Amino acid transporter</fullName>
    </recommendedName>
</protein>
<evidence type="ECO:0000256" key="7">
    <source>
        <dbReference type="RuleBase" id="RU361216"/>
    </source>
</evidence>
<keyword evidence="6 7" id="KW-0472">Membrane</keyword>
<accession>A0AAD5Y054</accession>
<dbReference type="SUPFAM" id="SSF118215">
    <property type="entry name" value="Proton glutamate symport protein"/>
    <property type="match status" value="1"/>
</dbReference>
<dbReference type="InterPro" id="IPR036458">
    <property type="entry name" value="Na:dicarbo_symporter_sf"/>
</dbReference>
<keyword evidence="3" id="KW-1003">Cell membrane</keyword>
<evidence type="ECO:0000313" key="9">
    <source>
        <dbReference type="Proteomes" id="UP001211065"/>
    </source>
</evidence>
<dbReference type="PANTHER" id="PTHR42865">
    <property type="entry name" value="PROTON/GLUTAMATE-ASPARTATE SYMPORTER"/>
    <property type="match status" value="1"/>
</dbReference>
<evidence type="ECO:0000256" key="5">
    <source>
        <dbReference type="ARBA" id="ARBA00022989"/>
    </source>
</evidence>
<name>A0AAD5Y054_9FUNG</name>
<comment type="caution">
    <text evidence="8">The sequence shown here is derived from an EMBL/GenBank/DDBJ whole genome shotgun (WGS) entry which is preliminary data.</text>
</comment>
<feature type="transmembrane region" description="Helical" evidence="7">
    <location>
        <begin position="12"/>
        <end position="32"/>
    </location>
</feature>
<evidence type="ECO:0000256" key="4">
    <source>
        <dbReference type="ARBA" id="ARBA00022692"/>
    </source>
</evidence>
<keyword evidence="4 7" id="KW-0812">Transmembrane</keyword>
<dbReference type="InterPro" id="IPR001991">
    <property type="entry name" value="Na-dicarboxylate_symporter"/>
</dbReference>
<keyword evidence="7" id="KW-0769">Symport</keyword>
<feature type="transmembrane region" description="Helical" evidence="7">
    <location>
        <begin position="375"/>
        <end position="393"/>
    </location>
</feature>
<dbReference type="EMBL" id="JADGJW010000334">
    <property type="protein sequence ID" value="KAJ3219584.1"/>
    <property type="molecule type" value="Genomic_DNA"/>
</dbReference>
<evidence type="ECO:0000256" key="6">
    <source>
        <dbReference type="ARBA" id="ARBA00023136"/>
    </source>
</evidence>
<dbReference type="PANTHER" id="PTHR42865:SF7">
    <property type="entry name" value="PROTON_GLUTAMATE-ASPARTATE SYMPORTER"/>
    <property type="match status" value="1"/>
</dbReference>
<evidence type="ECO:0000256" key="1">
    <source>
        <dbReference type="ARBA" id="ARBA00004651"/>
    </source>
</evidence>
<evidence type="ECO:0000313" key="8">
    <source>
        <dbReference type="EMBL" id="KAJ3219584.1"/>
    </source>
</evidence>
<keyword evidence="5 7" id="KW-1133">Transmembrane helix</keyword>
<dbReference type="GO" id="GO:0005886">
    <property type="term" value="C:plasma membrane"/>
    <property type="evidence" value="ECO:0007669"/>
    <property type="project" value="UniProtKB-SubCell"/>
</dbReference>
<sequence>MKSTVIRLLRKTNMVFWIIVGVIVGVLFGFFAKEFSKVYMKLLFNSIFLPMVQALITPLIFSTLVVGIASHDDIKTVGRLALKSITYFMTLTIIAIFIGLIFGNIIQPGTGSNLVSSDVKFNSTFPTVQKELEKIIPKSFFKAAAENETLQIVFCSVMFAVAIMLTPSKKAKTVMLEFCESLSLIMFKVTDLVMNFVPIGVAGAIANVIAVNGTAVFGSLIKLIGAVICGLVTFAILLAVILMVLRVNLLKFIRVVKEPVMIAFASASSEAALPLAMERMIEFGKKQHCGKDNLLFLLGVPADIVGFVIPTGYSFNMDGTTLYLGAAAMFLIQAGNITMSMGEQVIMLLMLMLMAKGVAGVPRASLAILSAGVDLWNFPVNGIAAIVAVDFILDMCRTVINLLGNCVASIVVARWEKRYPEYKKEEINLDEETVVVVDEHKS</sequence>
<feature type="transmembrane region" description="Helical" evidence="7">
    <location>
        <begin position="223"/>
        <end position="245"/>
    </location>
</feature>
<dbReference type="Proteomes" id="UP001211065">
    <property type="component" value="Unassembled WGS sequence"/>
</dbReference>
<feature type="transmembrane region" description="Helical" evidence="7">
    <location>
        <begin position="47"/>
        <end position="68"/>
    </location>
</feature>
<evidence type="ECO:0000256" key="3">
    <source>
        <dbReference type="ARBA" id="ARBA00022475"/>
    </source>
</evidence>
<organism evidence="8 9">
    <name type="scientific">Clydaea vesicula</name>
    <dbReference type="NCBI Taxonomy" id="447962"/>
    <lineage>
        <taxon>Eukaryota</taxon>
        <taxon>Fungi</taxon>
        <taxon>Fungi incertae sedis</taxon>
        <taxon>Chytridiomycota</taxon>
        <taxon>Chytridiomycota incertae sedis</taxon>
        <taxon>Chytridiomycetes</taxon>
        <taxon>Lobulomycetales</taxon>
        <taxon>Lobulomycetaceae</taxon>
        <taxon>Clydaea</taxon>
    </lineage>
</organism>
<gene>
    <name evidence="8" type="ORF">HK099_004644</name>
</gene>